<dbReference type="Pfam" id="PF00481">
    <property type="entry name" value="PP2C"/>
    <property type="match status" value="1"/>
</dbReference>
<feature type="domain" description="PPM-type phosphatase" evidence="6">
    <location>
        <begin position="9"/>
        <end position="321"/>
    </location>
</feature>
<evidence type="ECO:0000313" key="8">
    <source>
        <dbReference type="RefSeq" id="XP_025422727.1"/>
    </source>
</evidence>
<dbReference type="FunFam" id="3.60.40.10:FF:000060">
    <property type="entry name" value="Protein phosphatase 2c"/>
    <property type="match status" value="1"/>
</dbReference>
<dbReference type="Gene3D" id="3.60.40.10">
    <property type="entry name" value="PPM-type phosphatase domain"/>
    <property type="match status" value="1"/>
</dbReference>
<evidence type="ECO:0000256" key="1">
    <source>
        <dbReference type="ARBA" id="ARBA00022723"/>
    </source>
</evidence>
<dbReference type="InterPro" id="IPR001932">
    <property type="entry name" value="PPM-type_phosphatase-like_dom"/>
</dbReference>
<evidence type="ECO:0000256" key="5">
    <source>
        <dbReference type="SAM" id="MobiDB-lite"/>
    </source>
</evidence>
<comment type="similarity">
    <text evidence="4">Belongs to the PP2C family.</text>
</comment>
<feature type="region of interest" description="Disordered" evidence="5">
    <location>
        <begin position="417"/>
        <end position="436"/>
    </location>
</feature>
<dbReference type="RefSeq" id="XP_025422727.1">
    <property type="nucleotide sequence ID" value="XM_025566942.1"/>
</dbReference>
<dbReference type="InterPro" id="IPR015655">
    <property type="entry name" value="PP2C"/>
</dbReference>
<dbReference type="PROSITE" id="PS51746">
    <property type="entry name" value="PPM_2"/>
    <property type="match status" value="1"/>
</dbReference>
<dbReference type="GeneID" id="112692312"/>
<protein>
    <submittedName>
        <fullName evidence="8">Protein phosphatase 1D</fullName>
    </submittedName>
</protein>
<keyword evidence="2 4" id="KW-0378">Hydrolase</keyword>
<dbReference type="AlphaFoldDB" id="A0A8B8GJT6"/>
<dbReference type="Proteomes" id="UP000694846">
    <property type="component" value="Unplaced"/>
</dbReference>
<dbReference type="InterPro" id="IPR000222">
    <property type="entry name" value="PP2C_BS"/>
</dbReference>
<dbReference type="SUPFAM" id="SSF81606">
    <property type="entry name" value="PP2C-like"/>
    <property type="match status" value="1"/>
</dbReference>
<evidence type="ECO:0000256" key="3">
    <source>
        <dbReference type="ARBA" id="ARBA00022912"/>
    </source>
</evidence>
<evidence type="ECO:0000259" key="6">
    <source>
        <dbReference type="PROSITE" id="PS51746"/>
    </source>
</evidence>
<reference evidence="8" key="1">
    <citation type="submission" date="2025-08" db="UniProtKB">
        <authorList>
            <consortium name="RefSeq"/>
        </authorList>
    </citation>
    <scope>IDENTIFICATION</scope>
    <source>
        <tissue evidence="8">Whole body</tissue>
    </source>
</reference>
<keyword evidence="3 4" id="KW-0904">Protein phosphatase</keyword>
<dbReference type="GO" id="GO:0004722">
    <property type="term" value="F:protein serine/threonine phosphatase activity"/>
    <property type="evidence" value="ECO:0007669"/>
    <property type="project" value="InterPro"/>
</dbReference>
<dbReference type="GO" id="GO:0046872">
    <property type="term" value="F:metal ion binding"/>
    <property type="evidence" value="ECO:0007669"/>
    <property type="project" value="UniProtKB-KW"/>
</dbReference>
<gene>
    <name evidence="8" type="primary">LOC112692312</name>
</gene>
<keyword evidence="7" id="KW-1185">Reference proteome</keyword>
<dbReference type="PROSITE" id="PS01032">
    <property type="entry name" value="PPM_1"/>
    <property type="match status" value="1"/>
</dbReference>
<keyword evidence="1" id="KW-0479">Metal-binding</keyword>
<dbReference type="SMART" id="SM00332">
    <property type="entry name" value="PP2Cc"/>
    <property type="match status" value="1"/>
</dbReference>
<name>A0A8B8GJT6_9HEMI</name>
<dbReference type="OrthoDB" id="10025511at2759"/>
<dbReference type="InterPro" id="IPR036457">
    <property type="entry name" value="PPM-type-like_dom_sf"/>
</dbReference>
<evidence type="ECO:0000256" key="4">
    <source>
        <dbReference type="RuleBase" id="RU003465"/>
    </source>
</evidence>
<accession>A0A8B8GJT6</accession>
<organism evidence="7 8">
    <name type="scientific">Sipha flava</name>
    <name type="common">yellow sugarcane aphid</name>
    <dbReference type="NCBI Taxonomy" id="143950"/>
    <lineage>
        <taxon>Eukaryota</taxon>
        <taxon>Metazoa</taxon>
        <taxon>Ecdysozoa</taxon>
        <taxon>Arthropoda</taxon>
        <taxon>Hexapoda</taxon>
        <taxon>Insecta</taxon>
        <taxon>Pterygota</taxon>
        <taxon>Neoptera</taxon>
        <taxon>Paraneoptera</taxon>
        <taxon>Hemiptera</taxon>
        <taxon>Sternorrhyncha</taxon>
        <taxon>Aphidomorpha</taxon>
        <taxon>Aphidoidea</taxon>
        <taxon>Aphididae</taxon>
        <taxon>Sipha</taxon>
    </lineage>
</organism>
<evidence type="ECO:0000313" key="7">
    <source>
        <dbReference type="Proteomes" id="UP000694846"/>
    </source>
</evidence>
<sequence length="577" mass="64715">MPGIGVNLRVTGYCNQGGRKYMEDMFSVAYQQTPDMKDLEYAFFGIFDGHGGSEAAAYAKDHLLDTIIKDDAFWSENDDDVLRAIRNGYVNTHIEMWKNLDKWPRTPSGLPNTSGTTASIAFIMRGKIYTGHVGDSCIVLGYQDDENGDWKARPLTRDHKPESFEEKIRIEECGGKVINKSGVPRVVWNRPRIGHKGPVRRSTTIDEIPFLAVARALGDFWSYNSEHNKFVVSPEPDVDVFNVDPAKHRCLIFGTDGLWNVLSADVAISNVFCTEKHNIEMKTLEKQDWLNPSKNLVDKAILQWNKVRLRADNTTVITLMLDPPGPPAPQVLLKHKMQTGNMKCEDKSNCKCVDGDPQVQRFGKGSSSGYAIFTRYPTDHLLKSSCALASTSKSYCSTPIATPPLKTNKVLRTSAKLNNNNNEDSSNNKISQPAEKRCTRTSSGKIVKKQKLNNEMIKTEETVKLGNSDSENEQLPRESWLLSSTKPIQPEETKGVVLRSSGRIPKMYKCECNTPKDVSTPPKITSVSKIKTPLTAPMTRILRSHKKKYSRRFKNISSRSSWPGGVVTRSHRRSVKC</sequence>
<feature type="compositionally biased region" description="Low complexity" evidence="5">
    <location>
        <begin position="418"/>
        <end position="428"/>
    </location>
</feature>
<dbReference type="PANTHER" id="PTHR47992">
    <property type="entry name" value="PROTEIN PHOSPHATASE"/>
    <property type="match status" value="1"/>
</dbReference>
<evidence type="ECO:0000256" key="2">
    <source>
        <dbReference type="ARBA" id="ARBA00022801"/>
    </source>
</evidence>
<dbReference type="CTD" id="31404"/>
<dbReference type="CDD" id="cd00143">
    <property type="entry name" value="PP2Cc"/>
    <property type="match status" value="1"/>
</dbReference>
<proteinExistence type="inferred from homology"/>